<evidence type="ECO:0000313" key="4">
    <source>
        <dbReference type="Proteomes" id="UP001058271"/>
    </source>
</evidence>
<keyword evidence="4" id="KW-1185">Reference proteome</keyword>
<feature type="region of interest" description="Disordered" evidence="1">
    <location>
        <begin position="294"/>
        <end position="326"/>
    </location>
</feature>
<dbReference type="EMBL" id="CP073721">
    <property type="protein sequence ID" value="UWZ38938.1"/>
    <property type="molecule type" value="Genomic_DNA"/>
</dbReference>
<reference evidence="3" key="1">
    <citation type="submission" date="2021-04" db="EMBL/GenBank/DDBJ databases">
        <title>Biosynthetic gene clusters of Dactylosporangioum roseum.</title>
        <authorList>
            <person name="Hartkoorn R.C."/>
            <person name="Beaudoing E."/>
            <person name="Hot D."/>
            <person name="Moureu S."/>
        </authorList>
    </citation>
    <scope>NUCLEOTIDE SEQUENCE</scope>
    <source>
        <strain evidence="3">NRRL B-16295</strain>
    </source>
</reference>
<accession>A0ABY5ZD94</accession>
<dbReference type="SMART" id="SM00155">
    <property type="entry name" value="PLDc"/>
    <property type="match status" value="2"/>
</dbReference>
<dbReference type="PROSITE" id="PS50035">
    <property type="entry name" value="PLD"/>
    <property type="match status" value="2"/>
</dbReference>
<feature type="domain" description="PLD phosphodiesterase" evidence="2">
    <location>
        <begin position="666"/>
        <end position="693"/>
    </location>
</feature>
<evidence type="ECO:0000259" key="2">
    <source>
        <dbReference type="PROSITE" id="PS50035"/>
    </source>
</evidence>
<dbReference type="InterPro" id="IPR001736">
    <property type="entry name" value="PLipase_D/transphosphatidylase"/>
</dbReference>
<name>A0ABY5ZD94_9ACTN</name>
<feature type="compositionally biased region" description="Low complexity" evidence="1">
    <location>
        <begin position="26"/>
        <end position="57"/>
    </location>
</feature>
<dbReference type="Proteomes" id="UP001058271">
    <property type="component" value="Chromosome"/>
</dbReference>
<dbReference type="SUPFAM" id="SSF56024">
    <property type="entry name" value="Phospholipase D/nuclease"/>
    <property type="match status" value="2"/>
</dbReference>
<protein>
    <submittedName>
        <fullName evidence="3">Phosphatidylserine/phosphatidylglycerophosphate/ cardiolipin synthase family protein</fullName>
    </submittedName>
</protein>
<evidence type="ECO:0000313" key="3">
    <source>
        <dbReference type="EMBL" id="UWZ38938.1"/>
    </source>
</evidence>
<organism evidence="3 4">
    <name type="scientific">Dactylosporangium roseum</name>
    <dbReference type="NCBI Taxonomy" id="47989"/>
    <lineage>
        <taxon>Bacteria</taxon>
        <taxon>Bacillati</taxon>
        <taxon>Actinomycetota</taxon>
        <taxon>Actinomycetes</taxon>
        <taxon>Micromonosporales</taxon>
        <taxon>Micromonosporaceae</taxon>
        <taxon>Dactylosporangium</taxon>
    </lineage>
</organism>
<dbReference type="RefSeq" id="WP_260728331.1">
    <property type="nucleotide sequence ID" value="NZ_BAAABS010000041.1"/>
</dbReference>
<feature type="region of interest" description="Disordered" evidence="1">
    <location>
        <begin position="1"/>
        <end position="63"/>
    </location>
</feature>
<proteinExistence type="predicted"/>
<gene>
    <name evidence="3" type="ORF">Drose_12340</name>
</gene>
<dbReference type="PANTHER" id="PTHR21248">
    <property type="entry name" value="CARDIOLIPIN SYNTHASE"/>
    <property type="match status" value="1"/>
</dbReference>
<evidence type="ECO:0000256" key="1">
    <source>
        <dbReference type="SAM" id="MobiDB-lite"/>
    </source>
</evidence>
<dbReference type="Gene3D" id="3.30.870.10">
    <property type="entry name" value="Endonuclease Chain A"/>
    <property type="match status" value="2"/>
</dbReference>
<sequence length="968" mass="104633">MGDTNEAADRHVVSGGTSDGVGTPPGTGAPPSTRDTTSTTTATTTQTTDSASTGDTTMPELPNSTRTFLKATYDRVGVQAGAREEPTAFDKLAFARDVAVSPAEARALRELAPDGPVRQAAELLGSAVTAPAAAPDAARRAAAVPADALVTAAGLLGTIRAEGPARAGAVPLDAAVERFVERRRLEPVAWLHLERVEMTPVGVERGELVATVPMAPGEKVSVSHKEWATTGNEFEDIVTDELETYSEKGVAEKTDAAMGNESETKRETAMNFGVSAKGSYGPVTLSTSFDVKAADSERGARSTSVKQTAEQTRKSSSRVRKEHKVSLRVETRSGTEDVAAKEIHNDTGRAIRIDYFRMMRKWRVDLIRYGIRMTYDLVVPDPGAALRRTYEEIVALRAKLGPFEFRVRHDDITPASATQLADEFGAEVEPPPDALPPLQVALAGTPGLGIGHHNFALQFDVPDGHRVVDVTFTARVTSPPGVNFGLRVLGTTYEKPEPQGDQTYPPEVLRSPTGRPYLEQRTGRLQVVMMLHDAETAAAELTVRIEPTGAGYRAWQQRIWNPWTTGNTVIPYLDYAAYYTALADALAGARPGSTALVAGLVLEPSTPVTLGTTTTTAGAVLAAAGGRGVAVRVLLSGHFRHPNTPAVEWLNRQRGVVACLDERLPIAGTFHQKAVAIDGTAAFLGGMDIATDRLGDPGRGTGPWHDVQVRITGPAAFDVYRTLAERWNSLPAMRYLPLPARLAPGPRHAAEQSVRVVHTYARPDRPPPAPWVWPPPPAPGPERTVRAQLLEAFAQVRSTIYVEDQYFVGAADDDELLDALTGAVTRPEFRHLLVLTGHAEQAQTDLRQANRHRRTLLGRLRAAGPGKVSVWTYKPERKDRCGWMHAKTWIFDDTLAVVGSANTLLRRLDLDADERTHPDRLILCGRAVPSPRDEMLRTLACAVLPVLGVRTHTFDGQWDHVIDPSPSP</sequence>
<dbReference type="PANTHER" id="PTHR21248:SF22">
    <property type="entry name" value="PHOSPHOLIPASE D"/>
    <property type="match status" value="1"/>
</dbReference>
<feature type="domain" description="PLD phosphodiesterase" evidence="2">
    <location>
        <begin position="880"/>
        <end position="907"/>
    </location>
</feature>
<feature type="compositionally biased region" description="Polar residues" evidence="1">
    <location>
        <begin position="301"/>
        <end position="310"/>
    </location>
</feature>